<reference evidence="1" key="1">
    <citation type="journal article" date="2024" name="J. Gen. Virol.">
        <title>Novel phages of Pseudomonas syringae unveil numerous potential auxiliary metabolic genes.</title>
        <authorList>
            <person name="Feltin C."/>
            <person name="Garneau J.R."/>
            <person name="Morris C.E."/>
            <person name="Berard A."/>
            <person name="Torres-Barcelo C."/>
        </authorList>
    </citation>
    <scope>NUCLEOTIDE SEQUENCE</scope>
</reference>
<sequence>MKHITIKNFEPGELTAQEEAFYQEFSATAARLADENQGQDQHELIAAITRSLMQVAGNALHLSTTLGVNTDV</sequence>
<gene>
    <name evidence="1" type="ORF">Pyxpy01_00071</name>
</gene>
<name>A0AAU6VY40_9VIRU</name>
<organism evidence="1">
    <name type="scientific">Pseudomonas phage Pyxpy01</name>
    <dbReference type="NCBI Taxonomy" id="3138546"/>
    <lineage>
        <taxon>Viruses</taxon>
    </lineage>
</organism>
<dbReference type="EMBL" id="PP179310">
    <property type="protein sequence ID" value="XAI69369.1"/>
    <property type="molecule type" value="Genomic_DNA"/>
</dbReference>
<accession>A0AAU6VY40</accession>
<proteinExistence type="predicted"/>
<protein>
    <submittedName>
        <fullName evidence="1">Uncharacterized protein</fullName>
    </submittedName>
</protein>
<evidence type="ECO:0000313" key="1">
    <source>
        <dbReference type="EMBL" id="XAI69369.1"/>
    </source>
</evidence>